<dbReference type="PATRIC" id="fig|1195763.3.peg.4925"/>
<proteinExistence type="predicted"/>
<keyword evidence="2" id="KW-1185">Reference proteome</keyword>
<name>A0A0J1GGL2_9GAMM</name>
<dbReference type="STRING" id="1195763.ABT56_23100"/>
<evidence type="ECO:0000313" key="2">
    <source>
        <dbReference type="Proteomes" id="UP000036097"/>
    </source>
</evidence>
<gene>
    <name evidence="1" type="ORF">ABT56_23100</name>
</gene>
<dbReference type="AlphaFoldDB" id="A0A0J1GGL2"/>
<sequence>MSIVTECQFCNELRVCYSQQTEGSSVLICDGCREESTQCTSCGVITDYYEYDKDGFIECMDCIDKGKS</sequence>
<organism evidence="1 2">
    <name type="scientific">Photobacterium aquae</name>
    <dbReference type="NCBI Taxonomy" id="1195763"/>
    <lineage>
        <taxon>Bacteria</taxon>
        <taxon>Pseudomonadati</taxon>
        <taxon>Pseudomonadota</taxon>
        <taxon>Gammaproteobacteria</taxon>
        <taxon>Vibrionales</taxon>
        <taxon>Vibrionaceae</taxon>
        <taxon>Photobacterium</taxon>
    </lineage>
</organism>
<dbReference type="EMBL" id="LDOT01000096">
    <property type="protein sequence ID" value="KLU98849.1"/>
    <property type="molecule type" value="Genomic_DNA"/>
</dbReference>
<dbReference type="Proteomes" id="UP000036097">
    <property type="component" value="Unassembled WGS sequence"/>
</dbReference>
<reference evidence="1 2" key="1">
    <citation type="submission" date="2015-05" db="EMBL/GenBank/DDBJ databases">
        <title>Photobacterium galathea sp. nov.</title>
        <authorList>
            <person name="Machado H."/>
            <person name="Gram L."/>
        </authorList>
    </citation>
    <scope>NUCLEOTIDE SEQUENCE [LARGE SCALE GENOMIC DNA]</scope>
    <source>
        <strain evidence="1 2">CGMCC 1.12159</strain>
    </source>
</reference>
<comment type="caution">
    <text evidence="1">The sequence shown here is derived from an EMBL/GenBank/DDBJ whole genome shotgun (WGS) entry which is preliminary data.</text>
</comment>
<evidence type="ECO:0000313" key="1">
    <source>
        <dbReference type="EMBL" id="KLU98849.1"/>
    </source>
</evidence>
<protein>
    <submittedName>
        <fullName evidence="1">Uncharacterized protein</fullName>
    </submittedName>
</protein>
<accession>A0A0J1GGL2</accession>